<keyword evidence="5" id="KW-0472">Membrane</keyword>
<dbReference type="GO" id="GO:0012505">
    <property type="term" value="C:endomembrane system"/>
    <property type="evidence" value="ECO:0007669"/>
    <property type="project" value="UniProtKB-SubCell"/>
</dbReference>
<keyword evidence="4 10" id="KW-0072">Autophagy</keyword>
<dbReference type="GO" id="GO:0006950">
    <property type="term" value="P:response to stress"/>
    <property type="evidence" value="ECO:0007669"/>
    <property type="project" value="UniProtKB-ARBA"/>
</dbReference>
<comment type="caution">
    <text evidence="11">The sequence shown here is derived from an EMBL/GenBank/DDBJ whole genome shotgun (WGS) entry which is preliminary data.</text>
</comment>
<comment type="similarity">
    <text evidence="2 10">Belongs to the ATG8 family.</text>
</comment>
<name>A0AA41MR83_SCICA</name>
<evidence type="ECO:0000256" key="9">
    <source>
        <dbReference type="PIRSR" id="PIRSR604241-50"/>
    </source>
</evidence>
<comment type="subcellular location">
    <subcellularLocation>
        <location evidence="1">Cytoplasmic vesicle</location>
        <location evidence="1">Autophagosome</location>
    </subcellularLocation>
    <subcellularLocation>
        <location evidence="8">Endomembrane system</location>
        <topology evidence="8">Lipid-anchor</topology>
    </subcellularLocation>
</comment>
<gene>
    <name evidence="11" type="ORF">SUZIE_138340</name>
</gene>
<evidence type="ECO:0000256" key="5">
    <source>
        <dbReference type="ARBA" id="ARBA00023136"/>
    </source>
</evidence>
<keyword evidence="7" id="KW-0968">Cytoplasmic vesicle</keyword>
<dbReference type="EMBL" id="JAATJV010276500">
    <property type="protein sequence ID" value="MBZ3876518.1"/>
    <property type="molecule type" value="Genomic_DNA"/>
</dbReference>
<keyword evidence="6 9" id="KW-0449">Lipoprotein</keyword>
<keyword evidence="3" id="KW-0963">Cytoplasm</keyword>
<proteinExistence type="inferred from homology"/>
<dbReference type="GO" id="GO:0031410">
    <property type="term" value="C:cytoplasmic vesicle"/>
    <property type="evidence" value="ECO:0007669"/>
    <property type="project" value="UniProtKB-KW"/>
</dbReference>
<dbReference type="AlphaFoldDB" id="A0AA41MR83"/>
<evidence type="ECO:0000256" key="8">
    <source>
        <dbReference type="ARBA" id="ARBA00037868"/>
    </source>
</evidence>
<accession>A0AA41MR83</accession>
<dbReference type="Gene3D" id="3.10.20.90">
    <property type="entry name" value="Phosphatidylinositol 3-kinase Catalytic Subunit, Chain A, domain 1"/>
    <property type="match status" value="1"/>
</dbReference>
<organism evidence="11 12">
    <name type="scientific">Sciurus carolinensis</name>
    <name type="common">Eastern gray squirrel</name>
    <dbReference type="NCBI Taxonomy" id="30640"/>
    <lineage>
        <taxon>Eukaryota</taxon>
        <taxon>Metazoa</taxon>
        <taxon>Chordata</taxon>
        <taxon>Craniata</taxon>
        <taxon>Vertebrata</taxon>
        <taxon>Euteleostomi</taxon>
        <taxon>Mammalia</taxon>
        <taxon>Eutheria</taxon>
        <taxon>Euarchontoglires</taxon>
        <taxon>Glires</taxon>
        <taxon>Rodentia</taxon>
        <taxon>Sciuromorpha</taxon>
        <taxon>Sciuridae</taxon>
        <taxon>Sciurinae</taxon>
        <taxon>Sciurini</taxon>
        <taxon>Sciurus</taxon>
    </lineage>
</organism>
<evidence type="ECO:0000256" key="3">
    <source>
        <dbReference type="ARBA" id="ARBA00022490"/>
    </source>
</evidence>
<dbReference type="InterPro" id="IPR004241">
    <property type="entry name" value="Atg8-like"/>
</dbReference>
<evidence type="ECO:0000256" key="6">
    <source>
        <dbReference type="ARBA" id="ARBA00023288"/>
    </source>
</evidence>
<evidence type="ECO:0000256" key="2">
    <source>
        <dbReference type="ARBA" id="ARBA00007293"/>
    </source>
</evidence>
<evidence type="ECO:0000256" key="4">
    <source>
        <dbReference type="ARBA" id="ARBA00023006"/>
    </source>
</evidence>
<dbReference type="SUPFAM" id="SSF54236">
    <property type="entry name" value="Ubiquitin-like"/>
    <property type="match status" value="1"/>
</dbReference>
<evidence type="ECO:0000256" key="1">
    <source>
        <dbReference type="ARBA" id="ARBA00004419"/>
    </source>
</evidence>
<evidence type="ECO:0000313" key="12">
    <source>
        <dbReference type="Proteomes" id="UP001166674"/>
    </source>
</evidence>
<reference evidence="11" key="1">
    <citation type="submission" date="2020-03" db="EMBL/GenBank/DDBJ databases">
        <title>Studies in the Genomics of Life Span.</title>
        <authorList>
            <person name="Glass D."/>
        </authorList>
    </citation>
    <scope>NUCLEOTIDE SEQUENCE</scope>
    <source>
        <strain evidence="11">SUZIE</strain>
        <tissue evidence="11">Muscle</tissue>
    </source>
</reference>
<protein>
    <submittedName>
        <fullName evidence="11">Microtubule-associated proteins 1A/1B light chain 3C</fullName>
    </submittedName>
</protein>
<sequence>MPPPQKIPNLKPFKQRKSLGKVLGELSGLPEKEQSKRCSLLLLSTYSFVLELFAATRQQEVAGIRAKFPNKIPVIVERYPREQFLPLLDKTKFLVPQELTMTQFLSLIRNRMVLRATEAFYLLVNNKSLVSMNVTMAEIYRDYKDEDGFVYMTYASQETFGSLGSAYPSDLGYRSAILTSPLQEELVL</sequence>
<dbReference type="FunFam" id="3.10.20.90:FF:000149">
    <property type="entry name" value="microtubule-associated proteins 1A/1B light chain 3C"/>
    <property type="match status" value="1"/>
</dbReference>
<evidence type="ECO:0000256" key="7">
    <source>
        <dbReference type="ARBA" id="ARBA00023329"/>
    </source>
</evidence>
<feature type="lipid moiety-binding region" description="Phosphatidylserine amidated glycine; alternate" evidence="9">
    <location>
        <position position="161"/>
    </location>
</feature>
<dbReference type="GO" id="GO:0016236">
    <property type="term" value="P:macroautophagy"/>
    <property type="evidence" value="ECO:0007669"/>
    <property type="project" value="UniProtKB-ARBA"/>
</dbReference>
<dbReference type="Proteomes" id="UP001166674">
    <property type="component" value="Unassembled WGS sequence"/>
</dbReference>
<keyword evidence="12" id="KW-1185">Reference proteome</keyword>
<dbReference type="PANTHER" id="PTHR10969">
    <property type="entry name" value="MICROTUBULE-ASSOCIATED PROTEINS 1A/1B LIGHT CHAIN 3-RELATED"/>
    <property type="match status" value="1"/>
</dbReference>
<dbReference type="Pfam" id="PF02991">
    <property type="entry name" value="ATG8"/>
    <property type="match status" value="1"/>
</dbReference>
<dbReference type="GO" id="GO:0005776">
    <property type="term" value="C:autophagosome"/>
    <property type="evidence" value="ECO:0007669"/>
    <property type="project" value="UniProtKB-SubCell"/>
</dbReference>
<evidence type="ECO:0000256" key="10">
    <source>
        <dbReference type="RuleBase" id="RU004384"/>
    </source>
</evidence>
<evidence type="ECO:0000313" key="11">
    <source>
        <dbReference type="EMBL" id="MBZ3876518.1"/>
    </source>
</evidence>
<dbReference type="InterPro" id="IPR029071">
    <property type="entry name" value="Ubiquitin-like_domsf"/>
</dbReference>